<evidence type="ECO:0000259" key="2">
    <source>
        <dbReference type="PROSITE" id="PS50113"/>
    </source>
</evidence>
<keyword evidence="4" id="KW-1185">Reference proteome</keyword>
<organism evidence="3 4">
    <name type="scientific">Azospirillum doebereinerae</name>
    <dbReference type="NCBI Taxonomy" id="92933"/>
    <lineage>
        <taxon>Bacteria</taxon>
        <taxon>Pseudomonadati</taxon>
        <taxon>Pseudomonadota</taxon>
        <taxon>Alphaproteobacteria</taxon>
        <taxon>Rhodospirillales</taxon>
        <taxon>Azospirillaceae</taxon>
        <taxon>Azospirillum</taxon>
    </lineage>
</organism>
<dbReference type="SMART" id="SM00091">
    <property type="entry name" value="PAS"/>
    <property type="match status" value="1"/>
</dbReference>
<feature type="domain" description="PAS" evidence="1">
    <location>
        <begin position="37"/>
        <end position="110"/>
    </location>
</feature>
<dbReference type="InterPro" id="IPR000700">
    <property type="entry name" value="PAS-assoc_C"/>
</dbReference>
<dbReference type="Pfam" id="PF13426">
    <property type="entry name" value="PAS_9"/>
    <property type="match status" value="1"/>
</dbReference>
<dbReference type="CDD" id="cd00130">
    <property type="entry name" value="PAS"/>
    <property type="match status" value="1"/>
</dbReference>
<comment type="caution">
    <text evidence="3">The sequence shown here is derived from an EMBL/GenBank/DDBJ whole genome shotgun (WGS) entry which is preliminary data.</text>
</comment>
<dbReference type="PANTHER" id="PTHR43065">
    <property type="entry name" value="SENSOR HISTIDINE KINASE"/>
    <property type="match status" value="1"/>
</dbReference>
<dbReference type="PROSITE" id="PS50112">
    <property type="entry name" value="PAS"/>
    <property type="match status" value="1"/>
</dbReference>
<dbReference type="Gene3D" id="1.10.287.130">
    <property type="match status" value="1"/>
</dbReference>
<dbReference type="GO" id="GO:0016301">
    <property type="term" value="F:kinase activity"/>
    <property type="evidence" value="ECO:0007669"/>
    <property type="project" value="UniProtKB-KW"/>
</dbReference>
<dbReference type="OrthoDB" id="9796100at2"/>
<dbReference type="AlphaFoldDB" id="A0A3S0XD50"/>
<keyword evidence="3" id="KW-0808">Transferase</keyword>
<evidence type="ECO:0000259" key="1">
    <source>
        <dbReference type="PROSITE" id="PS50112"/>
    </source>
</evidence>
<dbReference type="InterPro" id="IPR000014">
    <property type="entry name" value="PAS"/>
</dbReference>
<dbReference type="Gene3D" id="3.30.450.20">
    <property type="entry name" value="PAS domain"/>
    <property type="match status" value="1"/>
</dbReference>
<evidence type="ECO:0000313" key="3">
    <source>
        <dbReference type="EMBL" id="RUQ74485.1"/>
    </source>
</evidence>
<feature type="domain" description="PAC" evidence="2">
    <location>
        <begin position="112"/>
        <end position="164"/>
    </location>
</feature>
<evidence type="ECO:0000313" key="4">
    <source>
        <dbReference type="Proteomes" id="UP000280346"/>
    </source>
</evidence>
<dbReference type="SUPFAM" id="SSF55785">
    <property type="entry name" value="PYP-like sensor domain (PAS domain)"/>
    <property type="match status" value="1"/>
</dbReference>
<dbReference type="InterPro" id="IPR001610">
    <property type="entry name" value="PAC"/>
</dbReference>
<reference evidence="3 4" key="1">
    <citation type="submission" date="2018-12" db="EMBL/GenBank/DDBJ databases">
        <authorList>
            <person name="Yang Y."/>
        </authorList>
    </citation>
    <scope>NUCLEOTIDE SEQUENCE [LARGE SCALE GENOMIC DNA]</scope>
    <source>
        <strain evidence="3 4">GSF71</strain>
    </source>
</reference>
<accession>A0A3S0XD50</accession>
<dbReference type="Proteomes" id="UP000280346">
    <property type="component" value="Unassembled WGS sequence"/>
</dbReference>
<gene>
    <name evidence="3" type="ORF">EJ913_05385</name>
</gene>
<sequence length="221" mass="24364">MTRRSSAPEYRSIMGRGAGVVVVEVLPAGSIPEIVSGERRFQMLVESVRDYAIYLLDPQGIVSSWNSGAERFKGYRADEIIGQSFSLFYSVDDQKAGVPQRALATALAEGKFEAEGWRIRKDGTRFWANVVIDPIRDDGGTLIGFAKVTRDITERRRTQEALEETRQALFQSQKMEAVGHLTGGMAHDFNNLLQAMSGCLQLVGKRAGHVAGVQEILDSGR</sequence>
<dbReference type="PANTHER" id="PTHR43065:SF49">
    <property type="entry name" value="HISTIDINE KINASE"/>
    <property type="match status" value="1"/>
</dbReference>
<proteinExistence type="predicted"/>
<dbReference type="RefSeq" id="WP_126995575.1">
    <property type="nucleotide sequence ID" value="NZ_JBNPXW010000006.1"/>
</dbReference>
<dbReference type="InterPro" id="IPR035965">
    <property type="entry name" value="PAS-like_dom_sf"/>
</dbReference>
<protein>
    <submittedName>
        <fullName evidence="3">PAS domain-containing sensor histidine kinase</fullName>
    </submittedName>
</protein>
<name>A0A3S0XD50_9PROT</name>
<dbReference type="PROSITE" id="PS50113">
    <property type="entry name" value="PAC"/>
    <property type="match status" value="1"/>
</dbReference>
<keyword evidence="3" id="KW-0418">Kinase</keyword>
<dbReference type="SMART" id="SM00086">
    <property type="entry name" value="PAC"/>
    <property type="match status" value="1"/>
</dbReference>
<dbReference type="NCBIfam" id="TIGR00229">
    <property type="entry name" value="sensory_box"/>
    <property type="match status" value="1"/>
</dbReference>
<dbReference type="EMBL" id="RZIJ01000003">
    <property type="protein sequence ID" value="RUQ74485.1"/>
    <property type="molecule type" value="Genomic_DNA"/>
</dbReference>